<comment type="catalytic activity">
    <reaction evidence="5">
        <text>alpha-D-glucose 1-phosphate + UTP + H(+) = UDP-alpha-D-glucose + diphosphate</text>
        <dbReference type="Rhea" id="RHEA:19889"/>
        <dbReference type="ChEBI" id="CHEBI:15378"/>
        <dbReference type="ChEBI" id="CHEBI:33019"/>
        <dbReference type="ChEBI" id="CHEBI:46398"/>
        <dbReference type="ChEBI" id="CHEBI:58601"/>
        <dbReference type="ChEBI" id="CHEBI:58885"/>
        <dbReference type="EC" id="2.7.7.9"/>
    </reaction>
</comment>
<dbReference type="PANTHER" id="PTHR43197:SF1">
    <property type="entry name" value="UTP--GLUCOSE-1-PHOSPHATE URIDYLYLTRANSFERASE"/>
    <property type="match status" value="1"/>
</dbReference>
<dbReference type="CDD" id="cd02541">
    <property type="entry name" value="UGPase_prokaryotic"/>
    <property type="match status" value="1"/>
</dbReference>
<protein>
    <recommendedName>
        <fullName evidence="2">UTP--glucose-1-phosphate uridylyltransferase</fullName>
        <ecNumber evidence="2">2.7.7.9</ecNumber>
    </recommendedName>
</protein>
<organism evidence="7 8">
    <name type="scientific">Klenkia marina</name>
    <dbReference type="NCBI Taxonomy" id="1960309"/>
    <lineage>
        <taxon>Bacteria</taxon>
        <taxon>Bacillati</taxon>
        <taxon>Actinomycetota</taxon>
        <taxon>Actinomycetes</taxon>
        <taxon>Geodermatophilales</taxon>
        <taxon>Geodermatophilaceae</taxon>
        <taxon>Klenkia</taxon>
    </lineage>
</organism>
<dbReference type="AlphaFoldDB" id="A0A1G4XBU9"/>
<dbReference type="RefSeq" id="WP_092799297.1">
    <property type="nucleotide sequence ID" value="NZ_FMUH01000001.1"/>
</dbReference>
<keyword evidence="8" id="KW-1185">Reference proteome</keyword>
<dbReference type="GO" id="GO:0006011">
    <property type="term" value="P:UDP-alpha-D-glucose metabolic process"/>
    <property type="evidence" value="ECO:0007669"/>
    <property type="project" value="InterPro"/>
</dbReference>
<dbReference type="STRING" id="1960309.SAMN03159343_0483"/>
<evidence type="ECO:0000256" key="1">
    <source>
        <dbReference type="ARBA" id="ARBA00006890"/>
    </source>
</evidence>
<evidence type="ECO:0000256" key="5">
    <source>
        <dbReference type="ARBA" id="ARBA00048128"/>
    </source>
</evidence>
<dbReference type="Pfam" id="PF00483">
    <property type="entry name" value="NTP_transferase"/>
    <property type="match status" value="1"/>
</dbReference>
<dbReference type="GO" id="GO:0003983">
    <property type="term" value="F:UTP:glucose-1-phosphate uridylyltransferase activity"/>
    <property type="evidence" value="ECO:0007669"/>
    <property type="project" value="UniProtKB-EC"/>
</dbReference>
<name>A0A1G4XBU9_9ACTN</name>
<accession>A0A1G4XBU9</accession>
<evidence type="ECO:0000256" key="3">
    <source>
        <dbReference type="ARBA" id="ARBA00022679"/>
    </source>
</evidence>
<dbReference type="SUPFAM" id="SSF53448">
    <property type="entry name" value="Nucleotide-diphospho-sugar transferases"/>
    <property type="match status" value="1"/>
</dbReference>
<dbReference type="InterPro" id="IPR029044">
    <property type="entry name" value="Nucleotide-diphossugar_trans"/>
</dbReference>
<reference evidence="8" key="1">
    <citation type="submission" date="2016-10" db="EMBL/GenBank/DDBJ databases">
        <authorList>
            <person name="Varghese N."/>
            <person name="Submissions S."/>
        </authorList>
    </citation>
    <scope>NUCLEOTIDE SEQUENCE [LARGE SCALE GENOMIC DNA]</scope>
    <source>
        <strain evidence="8">DSM 45722</strain>
    </source>
</reference>
<dbReference type="InterPro" id="IPR005771">
    <property type="entry name" value="GalU_uridylyltTrfase_bac/arc"/>
</dbReference>
<keyword evidence="3" id="KW-0808">Transferase</keyword>
<evidence type="ECO:0000256" key="2">
    <source>
        <dbReference type="ARBA" id="ARBA00012415"/>
    </source>
</evidence>
<dbReference type="PANTHER" id="PTHR43197">
    <property type="entry name" value="UTP--GLUCOSE-1-PHOSPHATE URIDYLYLTRANSFERASE"/>
    <property type="match status" value="1"/>
</dbReference>
<dbReference type="OrthoDB" id="9803306at2"/>
<dbReference type="Proteomes" id="UP000198981">
    <property type="component" value="Unassembled WGS sequence"/>
</dbReference>
<dbReference type="EC" id="2.7.7.9" evidence="2"/>
<proteinExistence type="inferred from homology"/>
<dbReference type="EMBL" id="FMUH01000001">
    <property type="protein sequence ID" value="SCX38719.1"/>
    <property type="molecule type" value="Genomic_DNA"/>
</dbReference>
<evidence type="ECO:0000259" key="6">
    <source>
        <dbReference type="Pfam" id="PF00483"/>
    </source>
</evidence>
<evidence type="ECO:0000313" key="8">
    <source>
        <dbReference type="Proteomes" id="UP000198981"/>
    </source>
</evidence>
<evidence type="ECO:0000256" key="4">
    <source>
        <dbReference type="ARBA" id="ARBA00022695"/>
    </source>
</evidence>
<keyword evidence="4" id="KW-0548">Nucleotidyltransferase</keyword>
<dbReference type="Gene3D" id="3.90.550.10">
    <property type="entry name" value="Spore Coat Polysaccharide Biosynthesis Protein SpsA, Chain A"/>
    <property type="match status" value="1"/>
</dbReference>
<feature type="domain" description="Nucleotidyl transferase" evidence="6">
    <location>
        <begin position="12"/>
        <end position="279"/>
    </location>
</feature>
<sequence length="312" mass="33402">MSSPTNRRPARKAVIPVAGMGTRFLPATKAVPKELLPVVDRPALQYIVEESARAGLTEVLMVTGRGKAAIEDFFDRTPELEAALEKKGDQARIDAVAASTDVAQVHFVRQGEAKGLGHAVLQAASFVGDEPFAVMLGDDLIDERDLLLEQMLAVQAEHGGCVVALLDVGPENIDKYGCVAIEDAPQTDAGEGDQVVRITGMVEKPPREEAPSSLAIIGRYVLAPEIFEAIRSTPPGRGGEIQLTDAILALLEQGVPVHGVVFSGRRYDTGDKLDYLKAVIRLAVEREDLGPALRPWLRDFVGDLAPEGASQA</sequence>
<gene>
    <name evidence="7" type="ORF">SAMN03159343_0483</name>
</gene>
<evidence type="ECO:0000313" key="7">
    <source>
        <dbReference type="EMBL" id="SCX38719.1"/>
    </source>
</evidence>
<dbReference type="InterPro" id="IPR005835">
    <property type="entry name" value="NTP_transferase_dom"/>
</dbReference>
<comment type="similarity">
    <text evidence="1">Belongs to the UDPGP type 2 family.</text>
</comment>